<dbReference type="EC" id="1.14.-.-" evidence="2"/>
<dbReference type="Gene3D" id="3.30.70.100">
    <property type="match status" value="1"/>
</dbReference>
<sequence>MKMNVYIATGTFQYLKEIEERYPSELMVTMVNEDGALLLHETSTQTVFKEPSKYEVLATSGLIEKKGLVVINHIPVTEENRSLFEYRLKDIPRLLEKEMGLIAIRVLRPLSSNVYIILTIWDSQLTFENSKNLLDSTIEKGYEYVNHSNIFISAPYVSKYTIPADQKGSHD</sequence>
<dbReference type="Pfam" id="PF03992">
    <property type="entry name" value="ABM"/>
    <property type="match status" value="1"/>
</dbReference>
<gene>
    <name evidence="2" type="ORF">P5G62_018430</name>
</gene>
<dbReference type="InterPro" id="IPR011008">
    <property type="entry name" value="Dimeric_a/b-barrel"/>
</dbReference>
<dbReference type="PANTHER" id="PTHR34474">
    <property type="entry name" value="SIGNAL TRANSDUCTION PROTEIN TRAP"/>
    <property type="match status" value="1"/>
</dbReference>
<dbReference type="EMBL" id="JAROBZ020000001">
    <property type="protein sequence ID" value="MFB3169105.1"/>
    <property type="molecule type" value="Genomic_DNA"/>
</dbReference>
<dbReference type="GO" id="GO:0004497">
    <property type="term" value="F:monooxygenase activity"/>
    <property type="evidence" value="ECO:0007669"/>
    <property type="project" value="UniProtKB-KW"/>
</dbReference>
<reference evidence="2 3" key="1">
    <citation type="submission" date="2024-05" db="EMBL/GenBank/DDBJ databases">
        <authorList>
            <person name="Venkateswaran K."/>
        </authorList>
    </citation>
    <scope>NUCLEOTIDE SEQUENCE [LARGE SCALE GENOMIC DNA]</scope>
    <source>
        <strain evidence="2 3">179-C4-2-HS</strain>
    </source>
</reference>
<accession>A0ABV4YZ40</accession>
<dbReference type="RefSeq" id="WP_306076355.1">
    <property type="nucleotide sequence ID" value="NZ_JAROBZ020000001.1"/>
</dbReference>
<dbReference type="InterPro" id="IPR050404">
    <property type="entry name" value="Heme-degrading_MO"/>
</dbReference>
<dbReference type="PANTHER" id="PTHR34474:SF2">
    <property type="entry name" value="SIGNAL TRANSDUCTION PROTEIN TRAP"/>
    <property type="match status" value="1"/>
</dbReference>
<comment type="caution">
    <text evidence="2">The sequence shown here is derived from an EMBL/GenBank/DDBJ whole genome shotgun (WGS) entry which is preliminary data.</text>
</comment>
<feature type="domain" description="ABM" evidence="1">
    <location>
        <begin position="68"/>
        <end position="160"/>
    </location>
</feature>
<keyword evidence="2" id="KW-0503">Monooxygenase</keyword>
<evidence type="ECO:0000259" key="1">
    <source>
        <dbReference type="PROSITE" id="PS51725"/>
    </source>
</evidence>
<evidence type="ECO:0000313" key="3">
    <source>
        <dbReference type="Proteomes" id="UP001241748"/>
    </source>
</evidence>
<keyword evidence="3" id="KW-1185">Reference proteome</keyword>
<evidence type="ECO:0000313" key="2">
    <source>
        <dbReference type="EMBL" id="MFB3169105.1"/>
    </source>
</evidence>
<name>A0ABV4YZ40_9BACI</name>
<protein>
    <submittedName>
        <fullName evidence="2">Antibiotic biosynthesis monooxygenase</fullName>
        <ecNumber evidence="2">1.14.-.-</ecNumber>
    </submittedName>
</protein>
<organism evidence="2 3">
    <name type="scientific">Neobacillus driksii</name>
    <dbReference type="NCBI Taxonomy" id="3035913"/>
    <lineage>
        <taxon>Bacteria</taxon>
        <taxon>Bacillati</taxon>
        <taxon>Bacillota</taxon>
        <taxon>Bacilli</taxon>
        <taxon>Bacillales</taxon>
        <taxon>Bacillaceae</taxon>
        <taxon>Neobacillus</taxon>
    </lineage>
</organism>
<dbReference type="Proteomes" id="UP001241748">
    <property type="component" value="Unassembled WGS sequence"/>
</dbReference>
<keyword evidence="2" id="KW-0560">Oxidoreductase</keyword>
<dbReference type="SUPFAM" id="SSF54909">
    <property type="entry name" value="Dimeric alpha+beta barrel"/>
    <property type="match status" value="1"/>
</dbReference>
<dbReference type="InterPro" id="IPR007138">
    <property type="entry name" value="ABM_dom"/>
</dbReference>
<dbReference type="PROSITE" id="PS51725">
    <property type="entry name" value="ABM"/>
    <property type="match status" value="1"/>
</dbReference>
<proteinExistence type="predicted"/>